<evidence type="ECO:0000313" key="3">
    <source>
        <dbReference type="Proteomes" id="UP000515237"/>
    </source>
</evidence>
<name>A0A7G7GEU6_9BACT</name>
<dbReference type="Pfam" id="PF08670">
    <property type="entry name" value="MEKHLA"/>
    <property type="match status" value="1"/>
</dbReference>
<dbReference type="KEGG" id="aswu:HUW51_24330"/>
<feature type="domain" description="MEKHLA" evidence="1">
    <location>
        <begin position="10"/>
        <end position="151"/>
    </location>
</feature>
<dbReference type="RefSeq" id="WP_185272169.1">
    <property type="nucleotide sequence ID" value="NZ_CP055156.1"/>
</dbReference>
<organism evidence="2 3">
    <name type="scientific">Adhaeribacter swui</name>
    <dbReference type="NCBI Taxonomy" id="2086471"/>
    <lineage>
        <taxon>Bacteria</taxon>
        <taxon>Pseudomonadati</taxon>
        <taxon>Bacteroidota</taxon>
        <taxon>Cytophagia</taxon>
        <taxon>Cytophagales</taxon>
        <taxon>Hymenobacteraceae</taxon>
        <taxon>Adhaeribacter</taxon>
    </lineage>
</organism>
<gene>
    <name evidence="2" type="ORF">HUW51_24330</name>
</gene>
<keyword evidence="3" id="KW-1185">Reference proteome</keyword>
<evidence type="ECO:0000259" key="1">
    <source>
        <dbReference type="Pfam" id="PF08670"/>
    </source>
</evidence>
<dbReference type="AlphaFoldDB" id="A0A7G7GEU6"/>
<protein>
    <submittedName>
        <fullName evidence="2">MEKHLA domain-containing protein</fullName>
    </submittedName>
</protein>
<evidence type="ECO:0000313" key="2">
    <source>
        <dbReference type="EMBL" id="QNF35680.1"/>
    </source>
</evidence>
<proteinExistence type="predicted"/>
<dbReference type="EMBL" id="CP055156">
    <property type="protein sequence ID" value="QNF35680.1"/>
    <property type="molecule type" value="Genomic_DNA"/>
</dbReference>
<accession>A0A7G7GEU6</accession>
<dbReference type="Proteomes" id="UP000515237">
    <property type="component" value="Chromosome"/>
</dbReference>
<dbReference type="InterPro" id="IPR013978">
    <property type="entry name" value="MEKHLA"/>
</dbReference>
<sequence length="155" mass="17410">MDLSSSFIVQHSLLLAESFRKVTGQFLLPGDLSPEALAQNLYQAPFVLLSHGTQADPVFNYANQTAQNLWEMPWSDFTQLPSRLSAEPIAVAERQAMLEEAKQKGFISNYNGVRISSTGKRFIIKNAILWNIHDAAGTYQGQAATFKEWEFLEKN</sequence>
<reference evidence="2 3" key="1">
    <citation type="journal article" date="2018" name="Int. J. Syst. Evol. Microbiol.">
        <title>Adhaeribacter swui sp. nov., isolated from wet mud.</title>
        <authorList>
            <person name="Kim D.U."/>
            <person name="Kim K.W."/>
            <person name="Kang M.S."/>
            <person name="Kim J.Y."/>
            <person name="Jang J.H."/>
            <person name="Kim M.K."/>
        </authorList>
    </citation>
    <scope>NUCLEOTIDE SEQUENCE [LARGE SCALE GENOMIC DNA]</scope>
    <source>
        <strain evidence="2 3">KCTC 52873</strain>
    </source>
</reference>